<dbReference type="GO" id="GO:0032153">
    <property type="term" value="C:cell division site"/>
    <property type="evidence" value="ECO:0007669"/>
    <property type="project" value="TreeGrafter"/>
</dbReference>
<evidence type="ECO:0000256" key="7">
    <source>
        <dbReference type="ARBA" id="ARBA00023210"/>
    </source>
</evidence>
<evidence type="ECO:0000256" key="11">
    <source>
        <dbReference type="ARBA" id="ARBA00033158"/>
    </source>
</evidence>
<evidence type="ECO:0000256" key="6">
    <source>
        <dbReference type="ARBA" id="ARBA00023054"/>
    </source>
</evidence>
<protein>
    <recommendedName>
        <fullName evidence="3">Cell division protein ZapA</fullName>
    </recommendedName>
    <alternativeName>
        <fullName evidence="11">Z ring-associated protein ZapA</fullName>
    </alternativeName>
</protein>
<keyword evidence="8" id="KW-0131">Cell cycle</keyword>
<dbReference type="Proteomes" id="UP000257039">
    <property type="component" value="Unassembled WGS sequence"/>
</dbReference>
<evidence type="ECO:0000256" key="5">
    <source>
        <dbReference type="ARBA" id="ARBA00022618"/>
    </source>
</evidence>
<accession>A0A4P9VFZ5</accession>
<evidence type="ECO:0000256" key="3">
    <source>
        <dbReference type="ARBA" id="ARBA00015195"/>
    </source>
</evidence>
<keyword evidence="7" id="KW-0717">Septation</keyword>
<keyword evidence="5 12" id="KW-0132">Cell division</keyword>
<dbReference type="InterPro" id="IPR036192">
    <property type="entry name" value="Cell_div_ZapA-like_sf"/>
</dbReference>
<dbReference type="SUPFAM" id="SSF102829">
    <property type="entry name" value="Cell division protein ZapA-like"/>
    <property type="match status" value="1"/>
</dbReference>
<reference evidence="12 13" key="1">
    <citation type="submission" date="2017-04" db="EMBL/GenBank/DDBJ databases">
        <title>Draft genome sequence of Zooshikella ganghwensis VG4 isolated from Red Sea sediments.</title>
        <authorList>
            <person name="Rehman Z."/>
            <person name="Alam I."/>
            <person name="Kamau A."/>
            <person name="Bajic V."/>
            <person name="Leiknes T."/>
        </authorList>
    </citation>
    <scope>NUCLEOTIDE SEQUENCE [LARGE SCALE GENOMIC DNA]</scope>
    <source>
        <strain evidence="12 13">VG4</strain>
    </source>
</reference>
<evidence type="ECO:0000256" key="2">
    <source>
        <dbReference type="ARBA" id="ARBA00010074"/>
    </source>
</evidence>
<keyword evidence="4" id="KW-0963">Cytoplasm</keyword>
<dbReference type="GO" id="GO:0000917">
    <property type="term" value="P:division septum assembly"/>
    <property type="evidence" value="ECO:0007669"/>
    <property type="project" value="UniProtKB-KW"/>
</dbReference>
<comment type="function">
    <text evidence="9">Activator of cell division through the inhibition of FtsZ GTPase activity, therefore promoting FtsZ assembly into bundles of protofilaments necessary for the formation of the division Z ring. It is recruited early at mid-cell but it is not essential for cell division.</text>
</comment>
<evidence type="ECO:0000256" key="4">
    <source>
        <dbReference type="ARBA" id="ARBA00022490"/>
    </source>
</evidence>
<evidence type="ECO:0000256" key="1">
    <source>
        <dbReference type="ARBA" id="ARBA00004496"/>
    </source>
</evidence>
<dbReference type="GO" id="GO:0005829">
    <property type="term" value="C:cytosol"/>
    <property type="evidence" value="ECO:0007669"/>
    <property type="project" value="TreeGrafter"/>
</dbReference>
<gene>
    <name evidence="12" type="ORF">B9G39_00535</name>
</gene>
<evidence type="ECO:0000256" key="8">
    <source>
        <dbReference type="ARBA" id="ARBA00023306"/>
    </source>
</evidence>
<keyword evidence="6" id="KW-0175">Coiled coil</keyword>
<comment type="subunit">
    <text evidence="10">Homodimer. Interacts with FtsZ.</text>
</comment>
<dbReference type="Pfam" id="PF05164">
    <property type="entry name" value="ZapA"/>
    <property type="match status" value="1"/>
</dbReference>
<dbReference type="Gene3D" id="3.30.160.880">
    <property type="entry name" value="Cell division protein ZapA protomer, N-terminal domain"/>
    <property type="match status" value="1"/>
</dbReference>
<evidence type="ECO:0000256" key="9">
    <source>
        <dbReference type="ARBA" id="ARBA00024910"/>
    </source>
</evidence>
<comment type="caution">
    <text evidence="12">The sequence shown here is derived from an EMBL/GenBank/DDBJ whole genome shotgun (WGS) entry which is preliminary data.</text>
</comment>
<organism evidence="12 13">
    <name type="scientific">Zooshikella ganghwensis</name>
    <dbReference type="NCBI Taxonomy" id="202772"/>
    <lineage>
        <taxon>Bacteria</taxon>
        <taxon>Pseudomonadati</taxon>
        <taxon>Pseudomonadota</taxon>
        <taxon>Gammaproteobacteria</taxon>
        <taxon>Oceanospirillales</taxon>
        <taxon>Zooshikellaceae</taxon>
        <taxon>Zooshikella</taxon>
    </lineage>
</organism>
<dbReference type="PANTHER" id="PTHR34981">
    <property type="entry name" value="CELL DIVISION PROTEIN ZAPA"/>
    <property type="match status" value="1"/>
</dbReference>
<evidence type="ECO:0000256" key="10">
    <source>
        <dbReference type="ARBA" id="ARBA00026068"/>
    </source>
</evidence>
<comment type="similarity">
    <text evidence="2">Belongs to the ZapA family. Type 1 subfamily.</text>
</comment>
<dbReference type="AlphaFoldDB" id="A0A4P9VFZ5"/>
<dbReference type="EMBL" id="NDXW01000001">
    <property type="protein sequence ID" value="RDH42048.1"/>
    <property type="molecule type" value="Genomic_DNA"/>
</dbReference>
<dbReference type="InterPro" id="IPR042233">
    <property type="entry name" value="Cell_div_ZapA_N"/>
</dbReference>
<dbReference type="GO" id="GO:0030428">
    <property type="term" value="C:cell septum"/>
    <property type="evidence" value="ECO:0007669"/>
    <property type="project" value="TreeGrafter"/>
</dbReference>
<dbReference type="Gene3D" id="1.20.5.50">
    <property type="match status" value="1"/>
</dbReference>
<proteinExistence type="inferred from homology"/>
<comment type="subcellular location">
    <subcellularLocation>
        <location evidence="1">Cytoplasm</location>
    </subcellularLocation>
</comment>
<name>A0A4P9VFZ5_9GAMM</name>
<evidence type="ECO:0000313" key="13">
    <source>
        <dbReference type="Proteomes" id="UP000257039"/>
    </source>
</evidence>
<evidence type="ECO:0000313" key="12">
    <source>
        <dbReference type="EMBL" id="RDH42048.1"/>
    </source>
</evidence>
<keyword evidence="13" id="KW-1185">Reference proteome</keyword>
<dbReference type="GO" id="GO:0043093">
    <property type="term" value="P:FtsZ-dependent cytokinesis"/>
    <property type="evidence" value="ECO:0007669"/>
    <property type="project" value="TreeGrafter"/>
</dbReference>
<dbReference type="GO" id="GO:0000921">
    <property type="term" value="P:septin ring assembly"/>
    <property type="evidence" value="ECO:0007669"/>
    <property type="project" value="TreeGrafter"/>
</dbReference>
<dbReference type="PANTHER" id="PTHR34981:SF1">
    <property type="entry name" value="CELL DIVISION PROTEIN ZAPA"/>
    <property type="match status" value="1"/>
</dbReference>
<dbReference type="RefSeq" id="WP_027707456.1">
    <property type="nucleotide sequence ID" value="NZ_JAEVHG010000018.1"/>
</dbReference>
<dbReference type="InterPro" id="IPR007838">
    <property type="entry name" value="Cell_div_ZapA-like"/>
</dbReference>
<sequence length="106" mass="11609">MSNSAVNTTTVSILDKDYRVSCGDGEKAALVEAANYLDSKMRDIRGTGKVIGLERIAVMAALNIAHELLQLAKSISKDQEETKRQVEQIVEKVDKVLQDVNSDPGY</sequence>